<reference evidence="1" key="1">
    <citation type="submission" date="2020-08" db="EMBL/GenBank/DDBJ databases">
        <title>Genome sequencing and assembly of the red palm weevil Rhynchophorus ferrugineus.</title>
        <authorList>
            <person name="Dias G.B."/>
            <person name="Bergman C.M."/>
            <person name="Manee M."/>
        </authorList>
    </citation>
    <scope>NUCLEOTIDE SEQUENCE</scope>
    <source>
        <strain evidence="1">AA-2017</strain>
        <tissue evidence="1">Whole larva</tissue>
    </source>
</reference>
<dbReference type="Proteomes" id="UP000625711">
    <property type="component" value="Unassembled WGS sequence"/>
</dbReference>
<dbReference type="EMBL" id="JAACXV010014447">
    <property type="protein sequence ID" value="KAF7267238.1"/>
    <property type="molecule type" value="Genomic_DNA"/>
</dbReference>
<evidence type="ECO:0000313" key="2">
    <source>
        <dbReference type="Proteomes" id="UP000625711"/>
    </source>
</evidence>
<organism evidence="1 2">
    <name type="scientific">Rhynchophorus ferrugineus</name>
    <name type="common">Red palm weevil</name>
    <name type="synonym">Curculio ferrugineus</name>
    <dbReference type="NCBI Taxonomy" id="354439"/>
    <lineage>
        <taxon>Eukaryota</taxon>
        <taxon>Metazoa</taxon>
        <taxon>Ecdysozoa</taxon>
        <taxon>Arthropoda</taxon>
        <taxon>Hexapoda</taxon>
        <taxon>Insecta</taxon>
        <taxon>Pterygota</taxon>
        <taxon>Neoptera</taxon>
        <taxon>Endopterygota</taxon>
        <taxon>Coleoptera</taxon>
        <taxon>Polyphaga</taxon>
        <taxon>Cucujiformia</taxon>
        <taxon>Curculionidae</taxon>
        <taxon>Dryophthorinae</taxon>
        <taxon>Rhynchophorus</taxon>
    </lineage>
</organism>
<gene>
    <name evidence="1" type="ORF">GWI33_019520</name>
</gene>
<evidence type="ECO:0000313" key="1">
    <source>
        <dbReference type="EMBL" id="KAF7267238.1"/>
    </source>
</evidence>
<accession>A0A834M1B2</accession>
<protein>
    <submittedName>
        <fullName evidence="1">Uncharacterized protein</fullName>
    </submittedName>
</protein>
<proteinExistence type="predicted"/>
<keyword evidence="2" id="KW-1185">Reference proteome</keyword>
<comment type="caution">
    <text evidence="1">The sequence shown here is derived from an EMBL/GenBank/DDBJ whole genome shotgun (WGS) entry which is preliminary data.</text>
</comment>
<name>A0A834M1B2_RHYFE</name>
<sequence>MSPLAGSMYLCEVVSRRSLEKIPVGRPARLHVVYGDGDGDSDVNHCGGKKRSVWQEAGRELAGIETLMVAGHYASSLLVARTTGTGVVCEDGPLGAVDGRSVRPPSLCTPDTHISY</sequence>
<dbReference type="AlphaFoldDB" id="A0A834M1B2"/>